<dbReference type="AlphaFoldDB" id="A0A7J0G1B0"/>
<keyword evidence="1" id="KW-0472">Membrane</keyword>
<protein>
    <submittedName>
        <fullName evidence="2">Uncharacterized protein</fullName>
    </submittedName>
</protein>
<keyword evidence="1" id="KW-0812">Transmembrane</keyword>
<name>A0A7J0G1B0_9ERIC</name>
<keyword evidence="1" id="KW-1133">Transmembrane helix</keyword>
<gene>
    <name evidence="2" type="ORF">Acr_17g0001310</name>
</gene>
<feature type="transmembrane region" description="Helical" evidence="1">
    <location>
        <begin position="6"/>
        <end position="29"/>
    </location>
</feature>
<reference evidence="2 3" key="1">
    <citation type="submission" date="2019-07" db="EMBL/GenBank/DDBJ databases">
        <title>De Novo Assembly of kiwifruit Actinidia rufa.</title>
        <authorList>
            <person name="Sugita-Konishi S."/>
            <person name="Sato K."/>
            <person name="Mori E."/>
            <person name="Abe Y."/>
            <person name="Kisaki G."/>
            <person name="Hamano K."/>
            <person name="Suezawa K."/>
            <person name="Otani M."/>
            <person name="Fukuda T."/>
            <person name="Manabe T."/>
            <person name="Gomi K."/>
            <person name="Tabuchi M."/>
            <person name="Akimitsu K."/>
            <person name="Kataoka I."/>
        </authorList>
    </citation>
    <scope>NUCLEOTIDE SEQUENCE [LARGE SCALE GENOMIC DNA]</scope>
    <source>
        <strain evidence="3">cv. Fuchu</strain>
    </source>
</reference>
<proteinExistence type="predicted"/>
<dbReference type="Proteomes" id="UP000585474">
    <property type="component" value="Unassembled WGS sequence"/>
</dbReference>
<keyword evidence="3" id="KW-1185">Reference proteome</keyword>
<evidence type="ECO:0000313" key="2">
    <source>
        <dbReference type="EMBL" id="GFZ04559.1"/>
    </source>
</evidence>
<accession>A0A7J0G1B0</accession>
<evidence type="ECO:0000256" key="1">
    <source>
        <dbReference type="SAM" id="Phobius"/>
    </source>
</evidence>
<organism evidence="2 3">
    <name type="scientific">Actinidia rufa</name>
    <dbReference type="NCBI Taxonomy" id="165716"/>
    <lineage>
        <taxon>Eukaryota</taxon>
        <taxon>Viridiplantae</taxon>
        <taxon>Streptophyta</taxon>
        <taxon>Embryophyta</taxon>
        <taxon>Tracheophyta</taxon>
        <taxon>Spermatophyta</taxon>
        <taxon>Magnoliopsida</taxon>
        <taxon>eudicotyledons</taxon>
        <taxon>Gunneridae</taxon>
        <taxon>Pentapetalae</taxon>
        <taxon>asterids</taxon>
        <taxon>Ericales</taxon>
        <taxon>Actinidiaceae</taxon>
        <taxon>Actinidia</taxon>
    </lineage>
</organism>
<evidence type="ECO:0000313" key="3">
    <source>
        <dbReference type="Proteomes" id="UP000585474"/>
    </source>
</evidence>
<sequence>MVLELAISLISSLPSLLLHGLATIFLSLISSSIGLQIHPQPEMDRQGVPPSVVTRPPRGVVKILFCPRAEGGRTSFLAVRSSQDRLSLSRLNKKIGEEEPGGFDFIWVNYTDLP</sequence>
<comment type="caution">
    <text evidence="2">The sequence shown here is derived from an EMBL/GenBank/DDBJ whole genome shotgun (WGS) entry which is preliminary data.</text>
</comment>
<dbReference type="EMBL" id="BJWL01000017">
    <property type="protein sequence ID" value="GFZ04559.1"/>
    <property type="molecule type" value="Genomic_DNA"/>
</dbReference>